<evidence type="ECO:0000256" key="2">
    <source>
        <dbReference type="SAM" id="Phobius"/>
    </source>
</evidence>
<feature type="region of interest" description="Disordered" evidence="1">
    <location>
        <begin position="74"/>
        <end position="136"/>
    </location>
</feature>
<gene>
    <name evidence="3" type="ORF">ACHAW5_009872</name>
</gene>
<feature type="compositionally biased region" description="Low complexity" evidence="1">
    <location>
        <begin position="237"/>
        <end position="256"/>
    </location>
</feature>
<name>A0ABD3QIU8_9STRA</name>
<evidence type="ECO:0000256" key="1">
    <source>
        <dbReference type="SAM" id="MobiDB-lite"/>
    </source>
</evidence>
<dbReference type="EMBL" id="JALLAZ020000219">
    <property type="protein sequence ID" value="KAL3800290.1"/>
    <property type="molecule type" value="Genomic_DNA"/>
</dbReference>
<feature type="transmembrane region" description="Helical" evidence="2">
    <location>
        <begin position="318"/>
        <end position="337"/>
    </location>
</feature>
<evidence type="ECO:0000313" key="4">
    <source>
        <dbReference type="Proteomes" id="UP001530315"/>
    </source>
</evidence>
<keyword evidence="2" id="KW-1133">Transmembrane helix</keyword>
<accession>A0ABD3QIU8</accession>
<sequence length="464" mass="49110">MNTGGDLYVGDFPDKGCFMKNGHGYFGTGGTDEEMAADLAGVRERIWCERETDPTTHPTRSPVIKSPTMIGIDIDSSSNELSAKPVTDESTGQSSAKPIELVTKSPSNQSTAKPVIDSTTTTSTTTPVTDAPSLQVTTKPSISTSFQTFVPTMSPSSIISTGPSQSTTKSTPTPVTDASSLQLTTKPSISTSFQTSMPMMSPSSIISTGPSQSTTTSTPSPVTDDPSLQLTTKPSISPSFQTSMPTMSPSSIISTGPSQSVLPLPITEHTIEMTSPNNDLKIPSFAPITTPSSISDNSTDIIDSQLSTHDDPIISNQLYLIGVVFVVGFLLVSMYAIKTRYGRKLAQSQMNSGDDLEEPAVDETDVPRYIDVKTNEDDPIEPLDSPHVLQDKAIEDTPLETLLGCFSYWSPSMLFPSNGGTTTSPAVSDENSTVASLKSTGGLSGTISLFASCQPDRDDSNTKP</sequence>
<protein>
    <submittedName>
        <fullName evidence="3">Uncharacterized protein</fullName>
    </submittedName>
</protein>
<feature type="compositionally biased region" description="Low complexity" evidence="1">
    <location>
        <begin position="160"/>
        <end position="176"/>
    </location>
</feature>
<keyword evidence="4" id="KW-1185">Reference proteome</keyword>
<feature type="region of interest" description="Disordered" evidence="1">
    <location>
        <begin position="153"/>
        <end position="256"/>
    </location>
</feature>
<organism evidence="3 4">
    <name type="scientific">Stephanodiscus triporus</name>
    <dbReference type="NCBI Taxonomy" id="2934178"/>
    <lineage>
        <taxon>Eukaryota</taxon>
        <taxon>Sar</taxon>
        <taxon>Stramenopiles</taxon>
        <taxon>Ochrophyta</taxon>
        <taxon>Bacillariophyta</taxon>
        <taxon>Coscinodiscophyceae</taxon>
        <taxon>Thalassiosirophycidae</taxon>
        <taxon>Stephanodiscales</taxon>
        <taxon>Stephanodiscaceae</taxon>
        <taxon>Stephanodiscus</taxon>
    </lineage>
</organism>
<keyword evidence="2" id="KW-0472">Membrane</keyword>
<evidence type="ECO:0000313" key="3">
    <source>
        <dbReference type="EMBL" id="KAL3800290.1"/>
    </source>
</evidence>
<keyword evidence="2" id="KW-0812">Transmembrane</keyword>
<feature type="compositionally biased region" description="Low complexity" evidence="1">
    <location>
        <begin position="190"/>
        <end position="227"/>
    </location>
</feature>
<feature type="compositionally biased region" description="Polar residues" evidence="1">
    <location>
        <begin position="177"/>
        <end position="189"/>
    </location>
</feature>
<dbReference type="Proteomes" id="UP001530315">
    <property type="component" value="Unassembled WGS sequence"/>
</dbReference>
<dbReference type="AlphaFoldDB" id="A0ABD3QIU8"/>
<reference evidence="3 4" key="1">
    <citation type="submission" date="2024-10" db="EMBL/GenBank/DDBJ databases">
        <title>Updated reference genomes for cyclostephanoid diatoms.</title>
        <authorList>
            <person name="Roberts W.R."/>
            <person name="Alverson A.J."/>
        </authorList>
    </citation>
    <scope>NUCLEOTIDE SEQUENCE [LARGE SCALE GENOMIC DNA]</scope>
    <source>
        <strain evidence="3 4">AJA276-08</strain>
    </source>
</reference>
<proteinExistence type="predicted"/>
<comment type="caution">
    <text evidence="3">The sequence shown here is derived from an EMBL/GenBank/DDBJ whole genome shotgun (WGS) entry which is preliminary data.</text>
</comment>